<dbReference type="RefSeq" id="WP_109615900.1">
    <property type="nucleotide sequence ID" value="NZ_QGDO01000001.1"/>
</dbReference>
<feature type="compositionally biased region" description="Basic and acidic residues" evidence="1">
    <location>
        <begin position="159"/>
        <end position="184"/>
    </location>
</feature>
<evidence type="ECO:0000256" key="1">
    <source>
        <dbReference type="SAM" id="MobiDB-lite"/>
    </source>
</evidence>
<feature type="compositionally biased region" description="Basic and acidic residues" evidence="1">
    <location>
        <begin position="193"/>
        <end position="237"/>
    </location>
</feature>
<dbReference type="Gene3D" id="1.25.40.10">
    <property type="entry name" value="Tetratricopeptide repeat domain"/>
    <property type="match status" value="1"/>
</dbReference>
<dbReference type="EMBL" id="QGDO01000001">
    <property type="protein sequence ID" value="PWJ44407.1"/>
    <property type="molecule type" value="Genomic_DNA"/>
</dbReference>
<proteinExistence type="predicted"/>
<dbReference type="AlphaFoldDB" id="A0A316A3U5"/>
<dbReference type="Proteomes" id="UP000245535">
    <property type="component" value="Unassembled WGS sequence"/>
</dbReference>
<dbReference type="OrthoDB" id="597471at2"/>
<dbReference type="SUPFAM" id="SSF48452">
    <property type="entry name" value="TPR-like"/>
    <property type="match status" value="1"/>
</dbReference>
<protein>
    <submittedName>
        <fullName evidence="2">Tetratricopeptide repeat protein</fullName>
    </submittedName>
</protein>
<sequence>MKHLLAILLLTMLGSVDPTKIARINEYKEAAKEAFLASDYNTAIEKYKHLVYTEEVEDAAVLLNLAHAYYKAGQKDSAKPLYEQLSRNNDNMVKSAAYHQLGMMAVEGEKPDLERSIFSFKEALKADPTNEVTRQNYEIVKKMKEEQDQQQQNQQNQDDQNKDEKGDQDEQNKEQENKENSDQDKENEDSDESKEKEESEKENKEQESDKSDDEKDAEEKENQDQEGKESESEKEQQPEQSEEEKAEEEKQQRMQQKQQRMEEIQMSEDQAKMILEALKNKEQQYYQQLKRKSKKPQNSDRPDW</sequence>
<dbReference type="InterPro" id="IPR011990">
    <property type="entry name" value="TPR-like_helical_dom_sf"/>
</dbReference>
<dbReference type="InterPro" id="IPR019734">
    <property type="entry name" value="TPR_rpt"/>
</dbReference>
<evidence type="ECO:0000313" key="3">
    <source>
        <dbReference type="Proteomes" id="UP000245535"/>
    </source>
</evidence>
<accession>A0A316A3U5</accession>
<comment type="caution">
    <text evidence="2">The sequence shown here is derived from an EMBL/GenBank/DDBJ whole genome shotgun (WGS) entry which is preliminary data.</text>
</comment>
<evidence type="ECO:0000313" key="2">
    <source>
        <dbReference type="EMBL" id="PWJ44407.1"/>
    </source>
</evidence>
<keyword evidence="3" id="KW-1185">Reference proteome</keyword>
<reference evidence="2 3" key="1">
    <citation type="submission" date="2018-03" db="EMBL/GenBank/DDBJ databases">
        <title>Genomic Encyclopedia of Archaeal and Bacterial Type Strains, Phase II (KMG-II): from individual species to whole genera.</title>
        <authorList>
            <person name="Goeker M."/>
        </authorList>
    </citation>
    <scope>NUCLEOTIDE SEQUENCE [LARGE SCALE GENOMIC DNA]</scope>
    <source>
        <strain evidence="2 3">DSM 28229</strain>
    </source>
</reference>
<name>A0A316A3U5_SEDFL</name>
<feature type="compositionally biased region" description="Low complexity" evidence="1">
    <location>
        <begin position="149"/>
        <end position="158"/>
    </location>
</feature>
<feature type="region of interest" description="Disordered" evidence="1">
    <location>
        <begin position="144"/>
        <end position="304"/>
    </location>
</feature>
<dbReference type="Pfam" id="PF14559">
    <property type="entry name" value="TPR_19"/>
    <property type="match status" value="1"/>
</dbReference>
<gene>
    <name evidence="2" type="ORF">BC781_101766</name>
</gene>
<dbReference type="SMART" id="SM00028">
    <property type="entry name" value="TPR"/>
    <property type="match status" value="2"/>
</dbReference>
<organism evidence="2 3">
    <name type="scientific">Sediminitomix flava</name>
    <dbReference type="NCBI Taxonomy" id="379075"/>
    <lineage>
        <taxon>Bacteria</taxon>
        <taxon>Pseudomonadati</taxon>
        <taxon>Bacteroidota</taxon>
        <taxon>Cytophagia</taxon>
        <taxon>Cytophagales</taxon>
        <taxon>Flammeovirgaceae</taxon>
        <taxon>Sediminitomix</taxon>
    </lineage>
</organism>